<name>A0A1F6NKP1_9BACT</name>
<comment type="subcellular location">
    <subcellularLocation>
        <location evidence="1">Cytoplasm</location>
    </subcellularLocation>
</comment>
<keyword evidence="3" id="KW-0963">Cytoplasm</keyword>
<dbReference type="InterPro" id="IPR050068">
    <property type="entry name" value="MurA_subfamily"/>
</dbReference>
<dbReference type="GO" id="GO:0008360">
    <property type="term" value="P:regulation of cell shape"/>
    <property type="evidence" value="ECO:0007669"/>
    <property type="project" value="UniProtKB-KW"/>
</dbReference>
<keyword evidence="9" id="KW-0961">Cell wall biogenesis/degradation</keyword>
<dbReference type="PANTHER" id="PTHR43783">
    <property type="entry name" value="UDP-N-ACETYLGLUCOSAMINE 1-CARBOXYVINYLTRANSFERASE"/>
    <property type="match status" value="1"/>
</dbReference>
<evidence type="ECO:0000256" key="10">
    <source>
        <dbReference type="ARBA" id="ARBA00038367"/>
    </source>
</evidence>
<proteinExistence type="inferred from homology"/>
<evidence type="ECO:0000256" key="3">
    <source>
        <dbReference type="ARBA" id="ARBA00022490"/>
    </source>
</evidence>
<keyword evidence="6" id="KW-0133">Cell shape</keyword>
<dbReference type="Proteomes" id="UP000177803">
    <property type="component" value="Unassembled WGS sequence"/>
</dbReference>
<dbReference type="GO" id="GO:0005737">
    <property type="term" value="C:cytoplasm"/>
    <property type="evidence" value="ECO:0007669"/>
    <property type="project" value="UniProtKB-SubCell"/>
</dbReference>
<dbReference type="GO" id="GO:0051301">
    <property type="term" value="P:cell division"/>
    <property type="evidence" value="ECO:0007669"/>
    <property type="project" value="UniProtKB-KW"/>
</dbReference>
<dbReference type="SUPFAM" id="SSF55205">
    <property type="entry name" value="EPT/RTPC-like"/>
    <property type="match status" value="1"/>
</dbReference>
<dbReference type="PANTHER" id="PTHR43783:SF1">
    <property type="entry name" value="UDP-N-ACETYLGLUCOSAMINE 1-CARBOXYVINYLTRANSFERASE"/>
    <property type="match status" value="1"/>
</dbReference>
<dbReference type="GO" id="GO:0008760">
    <property type="term" value="F:UDP-N-acetylglucosamine 1-carboxyvinyltransferase activity"/>
    <property type="evidence" value="ECO:0007669"/>
    <property type="project" value="UniProtKB-EC"/>
</dbReference>
<evidence type="ECO:0000256" key="2">
    <source>
        <dbReference type="ARBA" id="ARBA00004752"/>
    </source>
</evidence>
<sequence length="435" mass="47407">MSYLVVNGGRQLHGTVTNQSAKNSAVAILCAAAMIPAKVVLGDVPEIEEVNRIVELIKSIGVKVVKRSGGILEIDASGKLDLTKIDKNASEKTRSSLMLLGALAGREKHYKIYKSGGCKLGARTVKPHIFALEKFGVKVESREGFYEVHNQALKSAYIVMYESGDTATENAIMAAVQAPGETTIKMASANYMVQDLCYFLNAAGAQIEGIGTTTLHIIGGRTFSGVANYSIMPDPIVAMTFVAAAIVTGSHLTIRDCPLEFLELELCKLEKMGQQYKIKKQYLSKNEKFNLAEIEIIPSKLTALPDKIEGRPFPGLNIDNLPLFVPVLALAEGRTLVHDWAYENRAVYYAELAKLGARITLLDPHRVFVEGPSIFVAKEMVAPPALRPAVNVLLCMLAAGGQSILHNPYEIDRGYENLYETLNQIGADIKVINEK</sequence>
<dbReference type="EMBL" id="MFQR01000015">
    <property type="protein sequence ID" value="OGH84537.1"/>
    <property type="molecule type" value="Genomic_DNA"/>
</dbReference>
<evidence type="ECO:0000256" key="11">
    <source>
        <dbReference type="ARBA" id="ARBA00039108"/>
    </source>
</evidence>
<dbReference type="InterPro" id="IPR001986">
    <property type="entry name" value="Enolpyruvate_Tfrase_dom"/>
</dbReference>
<evidence type="ECO:0000256" key="4">
    <source>
        <dbReference type="ARBA" id="ARBA00022618"/>
    </source>
</evidence>
<evidence type="ECO:0000256" key="14">
    <source>
        <dbReference type="ARBA" id="ARBA00042842"/>
    </source>
</evidence>
<dbReference type="Gene3D" id="3.65.10.10">
    <property type="entry name" value="Enolpyruvate transferase domain"/>
    <property type="match status" value="2"/>
</dbReference>
<evidence type="ECO:0000313" key="18">
    <source>
        <dbReference type="Proteomes" id="UP000177803"/>
    </source>
</evidence>
<keyword evidence="8" id="KW-0131">Cell cycle</keyword>
<protein>
    <recommendedName>
        <fullName evidence="12">UDP-N-acetylglucosamine 1-carboxyvinyltransferase</fullName>
        <ecNumber evidence="11">2.5.1.7</ecNumber>
    </recommendedName>
    <alternativeName>
        <fullName evidence="13">Enoylpyruvate transferase</fullName>
    </alternativeName>
    <alternativeName>
        <fullName evidence="14">UDP-N-acetylglucosamine enolpyruvyl transferase</fullName>
    </alternativeName>
</protein>
<dbReference type="InterPro" id="IPR036968">
    <property type="entry name" value="Enolpyruvate_Tfrase_sf"/>
</dbReference>
<evidence type="ECO:0000256" key="15">
    <source>
        <dbReference type="ARBA" id="ARBA00047527"/>
    </source>
</evidence>
<keyword evidence="4" id="KW-0132">Cell division</keyword>
<evidence type="ECO:0000256" key="8">
    <source>
        <dbReference type="ARBA" id="ARBA00023306"/>
    </source>
</evidence>
<evidence type="ECO:0000256" key="9">
    <source>
        <dbReference type="ARBA" id="ARBA00023316"/>
    </source>
</evidence>
<comment type="pathway">
    <text evidence="2">Cell wall biogenesis; peptidoglycan biosynthesis.</text>
</comment>
<keyword evidence="7" id="KW-0573">Peptidoglycan synthesis</keyword>
<comment type="caution">
    <text evidence="17">The sequence shown here is derived from an EMBL/GenBank/DDBJ whole genome shotgun (WGS) entry which is preliminary data.</text>
</comment>
<evidence type="ECO:0000256" key="7">
    <source>
        <dbReference type="ARBA" id="ARBA00022984"/>
    </source>
</evidence>
<reference evidence="17 18" key="1">
    <citation type="journal article" date="2016" name="Nat. Commun.">
        <title>Thousands of microbial genomes shed light on interconnected biogeochemical processes in an aquifer system.</title>
        <authorList>
            <person name="Anantharaman K."/>
            <person name="Brown C.T."/>
            <person name="Hug L.A."/>
            <person name="Sharon I."/>
            <person name="Castelle C.J."/>
            <person name="Probst A.J."/>
            <person name="Thomas B.C."/>
            <person name="Singh A."/>
            <person name="Wilkins M.J."/>
            <person name="Karaoz U."/>
            <person name="Brodie E.L."/>
            <person name="Williams K.H."/>
            <person name="Hubbard S.S."/>
            <person name="Banfield J.F."/>
        </authorList>
    </citation>
    <scope>NUCLEOTIDE SEQUENCE [LARGE SCALE GENOMIC DNA]</scope>
</reference>
<keyword evidence="5" id="KW-0808">Transferase</keyword>
<evidence type="ECO:0000256" key="5">
    <source>
        <dbReference type="ARBA" id="ARBA00022679"/>
    </source>
</evidence>
<evidence type="ECO:0000313" key="17">
    <source>
        <dbReference type="EMBL" id="OGH84537.1"/>
    </source>
</evidence>
<evidence type="ECO:0000259" key="16">
    <source>
        <dbReference type="Pfam" id="PF00275"/>
    </source>
</evidence>
<feature type="domain" description="Enolpyruvate transferase" evidence="16">
    <location>
        <begin position="7"/>
        <end position="422"/>
    </location>
</feature>
<dbReference type="Pfam" id="PF00275">
    <property type="entry name" value="EPSP_synthase"/>
    <property type="match status" value="1"/>
</dbReference>
<evidence type="ECO:0000256" key="13">
    <source>
        <dbReference type="ARBA" id="ARBA00042443"/>
    </source>
</evidence>
<accession>A0A1F6NKP1</accession>
<comment type="similarity">
    <text evidence="10">Belongs to the EPSP synthase family. MurA subfamily.</text>
</comment>
<evidence type="ECO:0000256" key="1">
    <source>
        <dbReference type="ARBA" id="ARBA00004496"/>
    </source>
</evidence>
<dbReference type="GO" id="GO:0009252">
    <property type="term" value="P:peptidoglycan biosynthetic process"/>
    <property type="evidence" value="ECO:0007669"/>
    <property type="project" value="UniProtKB-KW"/>
</dbReference>
<organism evidence="17 18">
    <name type="scientific">Candidatus Magasanikbacteria bacterium RIFOXYA2_FULL_44_8</name>
    <dbReference type="NCBI Taxonomy" id="1798696"/>
    <lineage>
        <taxon>Bacteria</taxon>
        <taxon>Candidatus Magasanikiibacteriota</taxon>
    </lineage>
</organism>
<gene>
    <name evidence="17" type="ORF">A2261_02825</name>
</gene>
<dbReference type="GO" id="GO:0071555">
    <property type="term" value="P:cell wall organization"/>
    <property type="evidence" value="ECO:0007669"/>
    <property type="project" value="UniProtKB-KW"/>
</dbReference>
<dbReference type="EC" id="2.5.1.7" evidence="11"/>
<dbReference type="InterPro" id="IPR013792">
    <property type="entry name" value="RNA3'P_cycl/enolpyr_Trfase_a/b"/>
</dbReference>
<dbReference type="NCBIfam" id="NF006873">
    <property type="entry name" value="PRK09369.1"/>
    <property type="match status" value="1"/>
</dbReference>
<comment type="catalytic activity">
    <reaction evidence="15">
        <text>phosphoenolpyruvate + UDP-N-acetyl-alpha-D-glucosamine = UDP-N-acetyl-3-O-(1-carboxyvinyl)-alpha-D-glucosamine + phosphate</text>
        <dbReference type="Rhea" id="RHEA:18681"/>
        <dbReference type="ChEBI" id="CHEBI:43474"/>
        <dbReference type="ChEBI" id="CHEBI:57705"/>
        <dbReference type="ChEBI" id="CHEBI:58702"/>
        <dbReference type="ChEBI" id="CHEBI:68483"/>
        <dbReference type="EC" id="2.5.1.7"/>
    </reaction>
</comment>
<evidence type="ECO:0000256" key="12">
    <source>
        <dbReference type="ARBA" id="ARBA00039754"/>
    </source>
</evidence>
<evidence type="ECO:0000256" key="6">
    <source>
        <dbReference type="ARBA" id="ARBA00022960"/>
    </source>
</evidence>
<dbReference type="AlphaFoldDB" id="A0A1F6NKP1"/>